<gene>
    <name evidence="1" type="ORF">COLO4_08645</name>
</gene>
<keyword evidence="2" id="KW-1185">Reference proteome</keyword>
<dbReference type="EMBL" id="AWUE01013910">
    <property type="protein sequence ID" value="OMP05682.1"/>
    <property type="molecule type" value="Genomic_DNA"/>
</dbReference>
<reference evidence="2" key="1">
    <citation type="submission" date="2013-09" db="EMBL/GenBank/DDBJ databases">
        <title>Corchorus olitorius genome sequencing.</title>
        <authorList>
            <person name="Alam M."/>
            <person name="Haque M.S."/>
            <person name="Islam M.S."/>
            <person name="Emdad E.M."/>
            <person name="Islam M.M."/>
            <person name="Ahmed B."/>
            <person name="Halim A."/>
            <person name="Hossen Q.M.M."/>
            <person name="Hossain M.Z."/>
            <person name="Ahmed R."/>
            <person name="Khan M.M."/>
            <person name="Islam R."/>
            <person name="Rashid M.M."/>
            <person name="Khan S.A."/>
            <person name="Rahman M.S."/>
            <person name="Alam M."/>
            <person name="Yahiya A.S."/>
            <person name="Khan M.S."/>
            <person name="Azam M.S."/>
            <person name="Haque T."/>
            <person name="Lashkar M.Z.H."/>
            <person name="Akhand A.I."/>
            <person name="Morshed G."/>
            <person name="Roy S."/>
            <person name="Uddin K.S."/>
            <person name="Rabeya T."/>
            <person name="Hossain A.S."/>
            <person name="Chowdhury A."/>
            <person name="Snigdha A.R."/>
            <person name="Mortoza M.S."/>
            <person name="Matin S.A."/>
            <person name="Hoque S.M.E."/>
            <person name="Islam M.K."/>
            <person name="Roy D.K."/>
            <person name="Haider R."/>
            <person name="Moosa M.M."/>
            <person name="Elias S.M."/>
            <person name="Hasan A.M."/>
            <person name="Jahan S."/>
            <person name="Shafiuddin M."/>
            <person name="Mahmood N."/>
            <person name="Shommy N.S."/>
        </authorList>
    </citation>
    <scope>NUCLEOTIDE SEQUENCE [LARGE SCALE GENOMIC DNA]</scope>
    <source>
        <strain evidence="2">cv. O-4</strain>
    </source>
</reference>
<protein>
    <submittedName>
        <fullName evidence="1">Pyrophosphorylase 5</fullName>
    </submittedName>
</protein>
<evidence type="ECO:0000313" key="1">
    <source>
        <dbReference type="EMBL" id="OMP05682.1"/>
    </source>
</evidence>
<proteinExistence type="predicted"/>
<dbReference type="Proteomes" id="UP000187203">
    <property type="component" value="Unassembled WGS sequence"/>
</dbReference>
<accession>A0A1R3KEZ7</accession>
<comment type="caution">
    <text evidence="1">The sequence shown here is derived from an EMBL/GenBank/DDBJ whole genome shotgun (WGS) entry which is preliminary data.</text>
</comment>
<evidence type="ECO:0000313" key="2">
    <source>
        <dbReference type="Proteomes" id="UP000187203"/>
    </source>
</evidence>
<dbReference type="AlphaFoldDB" id="A0A1R3KEZ7"/>
<organism evidence="1 2">
    <name type="scientific">Corchorus olitorius</name>
    <dbReference type="NCBI Taxonomy" id="93759"/>
    <lineage>
        <taxon>Eukaryota</taxon>
        <taxon>Viridiplantae</taxon>
        <taxon>Streptophyta</taxon>
        <taxon>Embryophyta</taxon>
        <taxon>Tracheophyta</taxon>
        <taxon>Spermatophyta</taxon>
        <taxon>Magnoliopsida</taxon>
        <taxon>eudicotyledons</taxon>
        <taxon>Gunneridae</taxon>
        <taxon>Pentapetalae</taxon>
        <taxon>rosids</taxon>
        <taxon>malvids</taxon>
        <taxon>Malvales</taxon>
        <taxon>Malvaceae</taxon>
        <taxon>Grewioideae</taxon>
        <taxon>Apeibeae</taxon>
        <taxon>Corchorus</taxon>
    </lineage>
</organism>
<sequence>MSSVCEVEIGNYECREDIPKVLLWVQVIESSKGSKEKYEVDKKIGLIKPSRKKRLGDCCKPRGVEVRRNVETKEEDSKISAKGCHMLGRA</sequence>
<name>A0A1R3KEZ7_9ROSI</name>